<dbReference type="RefSeq" id="WP_147735745.1">
    <property type="nucleotide sequence ID" value="NZ_SAXX01000004.1"/>
</dbReference>
<dbReference type="Proteomes" id="UP000324707">
    <property type="component" value="Unassembled WGS sequence"/>
</dbReference>
<name>A0A5C8ECL9_9SPIR</name>
<organism evidence="1 2">
    <name type="scientific">Brachyspira aalborgi</name>
    <dbReference type="NCBI Taxonomy" id="29522"/>
    <lineage>
        <taxon>Bacteria</taxon>
        <taxon>Pseudomonadati</taxon>
        <taxon>Spirochaetota</taxon>
        <taxon>Spirochaetia</taxon>
        <taxon>Brachyspirales</taxon>
        <taxon>Brachyspiraceae</taxon>
        <taxon>Brachyspira</taxon>
    </lineage>
</organism>
<reference evidence="1 2" key="1">
    <citation type="journal article" date="1992" name="Lakartidningen">
        <title>[Penicillin V and not amoxicillin is the first choice preparation in acute otitis].</title>
        <authorList>
            <person name="Kamme C."/>
            <person name="Lundgren K."/>
            <person name="Prellner K."/>
        </authorList>
    </citation>
    <scope>NUCLEOTIDE SEQUENCE [LARGE SCALE GENOMIC DNA]</scope>
    <source>
        <strain evidence="1 2">PC5538III-lc</strain>
    </source>
</reference>
<dbReference type="Pfam" id="PF05540">
    <property type="entry name" value="Serpulina_VSP"/>
    <property type="match status" value="1"/>
</dbReference>
<accession>A0A5C8ECL9</accession>
<evidence type="ECO:0008006" key="3">
    <source>
        <dbReference type="Google" id="ProtNLM"/>
    </source>
</evidence>
<evidence type="ECO:0000313" key="1">
    <source>
        <dbReference type="EMBL" id="TXJ34701.1"/>
    </source>
</evidence>
<evidence type="ECO:0000313" key="2">
    <source>
        <dbReference type="Proteomes" id="UP000324707"/>
    </source>
</evidence>
<sequence>MKKFLTILFFAMISSQIFGYYGGIGGRGYIDFLVDRDQLRIRVSHMGFHAGTENVKVAFGFAGNTGGILLGNFTNNGSTDNKMASYFSPSVALLVGYKSDLISVGGGYNFQFYDKNYGVHTPVLMLTALENSFRMAIPISIGVGQNELKNTLAVSTLIEARYYFKTWLNHLRLYFLYGNSKDARYPNNKNIYEQKSSIGFDARAYFFHDTGRGLTIWPYLRVAYDTALKTVNNDGNSKTTTDGDNFSVTAYKNAARGELAGGYIASLNGAGGGAVSFKSPYRVGITLPVMFVASSDFVSLTLEPSLSVTIIGGKEIDITTTSGSGNNTTTTVTPKKGQYYTLGYVVYGEIFLTPIPELEFFLSLQAGGTTRWGLTQANNGSLGHLVFGFDSGISWYF</sequence>
<dbReference type="InterPro" id="IPR008838">
    <property type="entry name" value="Variable_surface_protein_TREHY"/>
</dbReference>
<dbReference type="AlphaFoldDB" id="A0A5C8ECL9"/>
<gene>
    <name evidence="1" type="ORF">EPJ69_01865</name>
</gene>
<protein>
    <recommendedName>
        <fullName evidence="3">Cell surface protein</fullName>
    </recommendedName>
</protein>
<comment type="caution">
    <text evidence="1">The sequence shown here is derived from an EMBL/GenBank/DDBJ whole genome shotgun (WGS) entry which is preliminary data.</text>
</comment>
<proteinExistence type="predicted"/>
<dbReference type="EMBL" id="SAXX01000004">
    <property type="protein sequence ID" value="TXJ34701.1"/>
    <property type="molecule type" value="Genomic_DNA"/>
</dbReference>